<dbReference type="PANTHER" id="PTHR11662">
    <property type="entry name" value="SOLUTE CARRIER FAMILY 17"/>
    <property type="match status" value="1"/>
</dbReference>
<dbReference type="FunFam" id="1.20.1250.20:FF:000157">
    <property type="entry name" value="Inorganic phosphate cotransporter"/>
    <property type="match status" value="1"/>
</dbReference>
<dbReference type="GO" id="GO:0015293">
    <property type="term" value="F:symporter activity"/>
    <property type="evidence" value="ECO:0007669"/>
    <property type="project" value="UniProtKB-KW"/>
</dbReference>
<feature type="transmembrane region" description="Helical" evidence="7">
    <location>
        <begin position="412"/>
        <end position="431"/>
    </location>
</feature>
<sequence>MIFGNIPARLYVGVMMFFAVLVNYTMRVNLSVNIVAMVPSVTNETQTEEVETLGWTSYQRAVVIGAYSWGYIVSNIIGGVVSEKCGPRWTVLVTMAGSVVLTFASPALARLSYLALTIARVTMGFLCGFTFPALHVLIATWAVPNEKGKFASSLVCGTIGTVVAWSIGGVVVERFGWEWGFYTFGILTACWCFPWLYYVYNTPQTHPRITASEKEFITSNIKQNDPNKPKPIPPYGRILMNIPTWALIVVLFGNGWGIYFIQNASPMFVANVLKYNIGSTGILSSLSYLARAICSFLFGLLADYLITKNIMSVKVLRKSFVMFSHVLPGVMLLALTLVDSPILAITLMIVSLGLNGALAVTGSVNCQDLAPNFAGTIYGIGNSIGTTAGIIVPLVVAYFTEKDETNIENWRPVFYIGSAVYIITGIVFMIFGSTELQDFNEIVYSNDKDVEVTATENEKPSVTSR</sequence>
<evidence type="ECO:0000256" key="4">
    <source>
        <dbReference type="ARBA" id="ARBA00022847"/>
    </source>
</evidence>
<evidence type="ECO:0000256" key="2">
    <source>
        <dbReference type="ARBA" id="ARBA00022448"/>
    </source>
</evidence>
<feature type="transmembrane region" description="Helical" evidence="7">
    <location>
        <begin position="150"/>
        <end position="167"/>
    </location>
</feature>
<feature type="transmembrane region" description="Helical" evidence="7">
    <location>
        <begin position="376"/>
        <end position="400"/>
    </location>
</feature>
<feature type="transmembrane region" description="Helical" evidence="7">
    <location>
        <begin position="238"/>
        <end position="261"/>
    </location>
</feature>
<comment type="subcellular location">
    <subcellularLocation>
        <location evidence="1">Membrane</location>
        <topology evidence="1">Multi-pass membrane protein</topology>
    </subcellularLocation>
</comment>
<dbReference type="GO" id="GO:0006820">
    <property type="term" value="P:monoatomic anion transport"/>
    <property type="evidence" value="ECO:0007669"/>
    <property type="project" value="TreeGrafter"/>
</dbReference>
<dbReference type="InterPro" id="IPR036259">
    <property type="entry name" value="MFS_trans_sf"/>
</dbReference>
<feature type="transmembrane region" description="Helical" evidence="7">
    <location>
        <begin position="89"/>
        <end position="109"/>
    </location>
</feature>
<keyword evidence="4" id="KW-0769">Symport</keyword>
<keyword evidence="5 7" id="KW-1133">Transmembrane helix</keyword>
<keyword evidence="2" id="KW-0813">Transport</keyword>
<feature type="transmembrane region" description="Helical" evidence="7">
    <location>
        <begin position="319"/>
        <end position="338"/>
    </location>
</feature>
<dbReference type="InterPro" id="IPR050382">
    <property type="entry name" value="MFS_Na/Anion_cotransporter"/>
</dbReference>
<evidence type="ECO:0000256" key="1">
    <source>
        <dbReference type="ARBA" id="ARBA00004141"/>
    </source>
</evidence>
<dbReference type="Pfam" id="PF07690">
    <property type="entry name" value="MFS_1"/>
    <property type="match status" value="1"/>
</dbReference>
<evidence type="ECO:0000313" key="10">
    <source>
        <dbReference type="Proteomes" id="UP000653454"/>
    </source>
</evidence>
<evidence type="ECO:0000259" key="8">
    <source>
        <dbReference type="PROSITE" id="PS50850"/>
    </source>
</evidence>
<feature type="transmembrane region" description="Helical" evidence="7">
    <location>
        <begin position="281"/>
        <end position="307"/>
    </location>
</feature>
<organism evidence="9 10">
    <name type="scientific">Plutella xylostella</name>
    <name type="common">Diamondback moth</name>
    <name type="synonym">Plutella maculipennis</name>
    <dbReference type="NCBI Taxonomy" id="51655"/>
    <lineage>
        <taxon>Eukaryota</taxon>
        <taxon>Metazoa</taxon>
        <taxon>Ecdysozoa</taxon>
        <taxon>Arthropoda</taxon>
        <taxon>Hexapoda</taxon>
        <taxon>Insecta</taxon>
        <taxon>Pterygota</taxon>
        <taxon>Neoptera</taxon>
        <taxon>Endopterygota</taxon>
        <taxon>Lepidoptera</taxon>
        <taxon>Glossata</taxon>
        <taxon>Ditrysia</taxon>
        <taxon>Yponomeutoidea</taxon>
        <taxon>Plutellidae</taxon>
        <taxon>Plutella</taxon>
    </lineage>
</organism>
<name>A0A8S4E815_PLUXY</name>
<dbReference type="Gene3D" id="1.20.1250.20">
    <property type="entry name" value="MFS general substrate transporter like domains"/>
    <property type="match status" value="2"/>
</dbReference>
<dbReference type="InterPro" id="IPR011701">
    <property type="entry name" value="MFS"/>
</dbReference>
<dbReference type="EMBL" id="CAJHNJ030000013">
    <property type="protein sequence ID" value="CAG9111739.1"/>
    <property type="molecule type" value="Genomic_DNA"/>
</dbReference>
<dbReference type="SUPFAM" id="SSF103473">
    <property type="entry name" value="MFS general substrate transporter"/>
    <property type="match status" value="1"/>
</dbReference>
<dbReference type="GO" id="GO:0016020">
    <property type="term" value="C:membrane"/>
    <property type="evidence" value="ECO:0007669"/>
    <property type="project" value="UniProtKB-SubCell"/>
</dbReference>
<dbReference type="PANTHER" id="PTHR11662:SF336">
    <property type="entry name" value="LP19554P"/>
    <property type="match status" value="1"/>
</dbReference>
<comment type="caution">
    <text evidence="9">The sequence shown here is derived from an EMBL/GenBank/DDBJ whole genome shotgun (WGS) entry which is preliminary data.</text>
</comment>
<feature type="domain" description="Major facilitator superfamily (MFS) profile" evidence="8">
    <location>
        <begin position="15"/>
        <end position="436"/>
    </location>
</feature>
<gene>
    <name evidence="9" type="ORF">PLXY2_LOCUS4680</name>
</gene>
<evidence type="ECO:0000313" key="9">
    <source>
        <dbReference type="EMBL" id="CAG9111739.1"/>
    </source>
</evidence>
<accession>A0A8S4E815</accession>
<feature type="transmembrane region" description="Helical" evidence="7">
    <location>
        <begin position="179"/>
        <end position="200"/>
    </location>
</feature>
<evidence type="ECO:0000256" key="5">
    <source>
        <dbReference type="ARBA" id="ARBA00022989"/>
    </source>
</evidence>
<keyword evidence="3 7" id="KW-0812">Transmembrane</keyword>
<dbReference type="Proteomes" id="UP000653454">
    <property type="component" value="Unassembled WGS sequence"/>
</dbReference>
<evidence type="ECO:0000256" key="7">
    <source>
        <dbReference type="SAM" id="Phobius"/>
    </source>
</evidence>
<feature type="transmembrane region" description="Helical" evidence="7">
    <location>
        <begin position="121"/>
        <end position="143"/>
    </location>
</feature>
<evidence type="ECO:0000256" key="6">
    <source>
        <dbReference type="ARBA" id="ARBA00023136"/>
    </source>
</evidence>
<reference evidence="9" key="1">
    <citation type="submission" date="2020-11" db="EMBL/GenBank/DDBJ databases">
        <authorList>
            <person name="Whiteford S."/>
        </authorList>
    </citation>
    <scope>NUCLEOTIDE SEQUENCE</scope>
</reference>
<dbReference type="AlphaFoldDB" id="A0A8S4E815"/>
<feature type="transmembrane region" description="Helical" evidence="7">
    <location>
        <begin position="58"/>
        <end position="77"/>
    </location>
</feature>
<proteinExistence type="predicted"/>
<evidence type="ECO:0000256" key="3">
    <source>
        <dbReference type="ARBA" id="ARBA00022692"/>
    </source>
</evidence>
<feature type="transmembrane region" description="Helical" evidence="7">
    <location>
        <begin position="344"/>
        <end position="364"/>
    </location>
</feature>
<keyword evidence="6 7" id="KW-0472">Membrane</keyword>
<keyword evidence="10" id="KW-1185">Reference proteome</keyword>
<dbReference type="InterPro" id="IPR020846">
    <property type="entry name" value="MFS_dom"/>
</dbReference>
<protein>
    <submittedName>
        <fullName evidence="9">(diamondback moth) hypothetical protein</fullName>
    </submittedName>
</protein>
<feature type="transmembrane region" description="Helical" evidence="7">
    <location>
        <begin position="12"/>
        <end position="38"/>
    </location>
</feature>
<dbReference type="PROSITE" id="PS50850">
    <property type="entry name" value="MFS"/>
    <property type="match status" value="1"/>
</dbReference>
<dbReference type="FunFam" id="1.20.1250.20:FF:000003">
    <property type="entry name" value="Solute carrier family 17 member 3"/>
    <property type="match status" value="1"/>
</dbReference>